<evidence type="ECO:0000313" key="2">
    <source>
        <dbReference type="EMBL" id="MET3612053.1"/>
    </source>
</evidence>
<evidence type="ECO:0000313" key="3">
    <source>
        <dbReference type="Proteomes" id="UP001549047"/>
    </source>
</evidence>
<reference evidence="2 3" key="1">
    <citation type="submission" date="2024-06" db="EMBL/GenBank/DDBJ databases">
        <title>Genomic Encyclopedia of Type Strains, Phase IV (KMG-IV): sequencing the most valuable type-strain genomes for metagenomic binning, comparative biology and taxonomic classification.</title>
        <authorList>
            <person name="Goeker M."/>
        </authorList>
    </citation>
    <scope>NUCLEOTIDE SEQUENCE [LARGE SCALE GENOMIC DNA]</scope>
    <source>
        <strain evidence="2 3">DSM 29780</strain>
    </source>
</reference>
<accession>A0ABV2IUC6</accession>
<keyword evidence="3" id="KW-1185">Reference proteome</keyword>
<feature type="region of interest" description="Disordered" evidence="1">
    <location>
        <begin position="38"/>
        <end position="72"/>
    </location>
</feature>
<protein>
    <submittedName>
        <fullName evidence="2">Uncharacterized protein</fullName>
    </submittedName>
</protein>
<dbReference type="RefSeq" id="WP_354554641.1">
    <property type="nucleotide sequence ID" value="NZ_JBEPMB010000001.1"/>
</dbReference>
<organism evidence="2 3">
    <name type="scientific">Rhizobium aquaticum</name>
    <dbReference type="NCBI Taxonomy" id="1549636"/>
    <lineage>
        <taxon>Bacteria</taxon>
        <taxon>Pseudomonadati</taxon>
        <taxon>Pseudomonadota</taxon>
        <taxon>Alphaproteobacteria</taxon>
        <taxon>Hyphomicrobiales</taxon>
        <taxon>Rhizobiaceae</taxon>
        <taxon>Rhizobium/Agrobacterium group</taxon>
        <taxon>Rhizobium</taxon>
    </lineage>
</organism>
<dbReference type="Proteomes" id="UP001549047">
    <property type="component" value="Unassembled WGS sequence"/>
</dbReference>
<comment type="caution">
    <text evidence="2">The sequence shown here is derived from an EMBL/GenBank/DDBJ whole genome shotgun (WGS) entry which is preliminary data.</text>
</comment>
<sequence length="121" mass="13353">MKQVLTRALLAGMVGLGGVSIAPVVALADGIYFGFDTGPEYRRPPPPPGRFYDQPDVYRRPPPPPPGYGCSEREATRRAWRMGLEDPEVVRVTPRRVIVEGEVGRRTRQVQFANVPGCPPL</sequence>
<dbReference type="EMBL" id="JBEPMB010000001">
    <property type="protein sequence ID" value="MET3612053.1"/>
    <property type="molecule type" value="Genomic_DNA"/>
</dbReference>
<proteinExistence type="predicted"/>
<gene>
    <name evidence="2" type="ORF">ABID16_000358</name>
</gene>
<evidence type="ECO:0000256" key="1">
    <source>
        <dbReference type="SAM" id="MobiDB-lite"/>
    </source>
</evidence>
<name>A0ABV2IUC6_9HYPH</name>